<evidence type="ECO:0000313" key="2">
    <source>
        <dbReference type="EMBL" id="CCD18736.1"/>
    </source>
</evidence>
<keyword evidence="3" id="KW-1185">Reference proteome</keyword>
<dbReference type="EMBL" id="CAEX01001749">
    <property type="protein sequence ID" value="CCD18736.1"/>
    <property type="molecule type" value="Genomic_DNA"/>
</dbReference>
<sequence>MEVSAEKTEYTLFGARETNLLSLKVGETALKEERTPKPLGLTMQPHKGLSKHALSMKAAADTRLTQLRAVASPECGPEREKLRAFYLALVQAKMCYAAASWWFEASLLDRERLERVHAQAAHIVAGIPKAANREDALCEGRLKPINEVARRRALEHYLRLKAKGPAHESGGQHLPARTPDPRQACEGAALVQRH</sequence>
<dbReference type="Proteomes" id="UP000009027">
    <property type="component" value="Unassembled WGS sequence"/>
</dbReference>
<evidence type="ECO:0000313" key="3">
    <source>
        <dbReference type="Proteomes" id="UP000009027"/>
    </source>
</evidence>
<reference evidence="2 3" key="1">
    <citation type="journal article" date="2012" name="Proc. Natl. Acad. Sci. U.S.A.">
        <title>Antigenic diversity is generated by distinct evolutionary mechanisms in African trypanosome species.</title>
        <authorList>
            <person name="Jackson A.P."/>
            <person name="Berry A."/>
            <person name="Aslett M."/>
            <person name="Allison H.C."/>
            <person name="Burton P."/>
            <person name="Vavrova-Anderson J."/>
            <person name="Brown R."/>
            <person name="Browne H."/>
            <person name="Corton N."/>
            <person name="Hauser H."/>
            <person name="Gamble J."/>
            <person name="Gilderthorp R."/>
            <person name="Marcello L."/>
            <person name="McQuillan J."/>
            <person name="Otto T.D."/>
            <person name="Quail M.A."/>
            <person name="Sanders M.J."/>
            <person name="van Tonder A."/>
            <person name="Ginger M.L."/>
            <person name="Field M.C."/>
            <person name="Barry J.D."/>
            <person name="Hertz-Fowler C."/>
            <person name="Berriman M."/>
        </authorList>
    </citation>
    <scope>NUCLEOTIDE SEQUENCE</scope>
    <source>
        <strain evidence="2 3">Y486</strain>
    </source>
</reference>
<dbReference type="AlphaFoldDB" id="F9WMH9"/>
<protein>
    <submittedName>
        <fullName evidence="2">Uncharacterized protein</fullName>
    </submittedName>
</protein>
<organism evidence="2 3">
    <name type="scientific">Trypanosoma vivax (strain Y486)</name>
    <dbReference type="NCBI Taxonomy" id="1055687"/>
    <lineage>
        <taxon>Eukaryota</taxon>
        <taxon>Discoba</taxon>
        <taxon>Euglenozoa</taxon>
        <taxon>Kinetoplastea</taxon>
        <taxon>Metakinetoplastina</taxon>
        <taxon>Trypanosomatida</taxon>
        <taxon>Trypanosomatidae</taxon>
        <taxon>Trypanosoma</taxon>
        <taxon>Duttonella</taxon>
    </lineage>
</organism>
<accession>F9WMH9</accession>
<dbReference type="VEuPathDB" id="TriTrypDB:TvY486_0014430"/>
<gene>
    <name evidence="2" type="ORF">TvY486_0014430</name>
</gene>
<evidence type="ECO:0000256" key="1">
    <source>
        <dbReference type="SAM" id="MobiDB-lite"/>
    </source>
</evidence>
<name>F9WMH9_TRYVY</name>
<feature type="region of interest" description="Disordered" evidence="1">
    <location>
        <begin position="162"/>
        <end position="194"/>
    </location>
</feature>
<proteinExistence type="predicted"/>